<proteinExistence type="predicted"/>
<dbReference type="Gene3D" id="3.40.1780.10">
    <property type="entry name" value="QueA-like"/>
    <property type="match status" value="1"/>
</dbReference>
<dbReference type="PANTHER" id="PTHR30307">
    <property type="entry name" value="S-ADENOSYLMETHIONINE:TRNA RIBOSYLTRANSFERASE-ISOMERASE"/>
    <property type="match status" value="1"/>
</dbReference>
<keyword evidence="4" id="KW-0671">Queuosine biosynthesis</keyword>
<dbReference type="SUPFAM" id="SSF111337">
    <property type="entry name" value="QueA-like"/>
    <property type="match status" value="1"/>
</dbReference>
<dbReference type="InterPro" id="IPR003699">
    <property type="entry name" value="QueA"/>
</dbReference>
<dbReference type="InterPro" id="IPR042118">
    <property type="entry name" value="QueA_dom1"/>
</dbReference>
<evidence type="ECO:0000313" key="5">
    <source>
        <dbReference type="EMBL" id="PJE63045.1"/>
    </source>
</evidence>
<name>A0A2M8KSZ5_9BACT</name>
<dbReference type="NCBIfam" id="TIGR00113">
    <property type="entry name" value="queA"/>
    <property type="match status" value="1"/>
</dbReference>
<evidence type="ECO:0000256" key="4">
    <source>
        <dbReference type="ARBA" id="ARBA00022785"/>
    </source>
</evidence>
<dbReference type="NCBIfam" id="NF001140">
    <property type="entry name" value="PRK00147.1"/>
    <property type="match status" value="1"/>
</dbReference>
<dbReference type="Gene3D" id="2.40.10.240">
    <property type="entry name" value="QueA-like"/>
    <property type="match status" value="1"/>
</dbReference>
<dbReference type="InterPro" id="IPR042119">
    <property type="entry name" value="QueA_dom2"/>
</dbReference>
<evidence type="ECO:0000256" key="2">
    <source>
        <dbReference type="ARBA" id="ARBA00022679"/>
    </source>
</evidence>
<dbReference type="GO" id="GO:0008616">
    <property type="term" value="P:tRNA queuosine(34) biosynthetic process"/>
    <property type="evidence" value="ECO:0007669"/>
    <property type="project" value="UniProtKB-KW"/>
</dbReference>
<keyword evidence="1" id="KW-0963">Cytoplasm</keyword>
<dbReference type="Pfam" id="PF02547">
    <property type="entry name" value="Queuosine_synth"/>
    <property type="match status" value="1"/>
</dbReference>
<dbReference type="InterPro" id="IPR036100">
    <property type="entry name" value="QueA_sf"/>
</dbReference>
<reference evidence="6" key="1">
    <citation type="submission" date="2017-09" db="EMBL/GenBank/DDBJ databases">
        <title>Depth-based differentiation of microbial function through sediment-hosted aquifers and enrichment of novel symbionts in the deep terrestrial subsurface.</title>
        <authorList>
            <person name="Probst A.J."/>
            <person name="Ladd B."/>
            <person name="Jarett J.K."/>
            <person name="Geller-Mcgrath D.E."/>
            <person name="Sieber C.M.K."/>
            <person name="Emerson J.B."/>
            <person name="Anantharaman K."/>
            <person name="Thomas B.C."/>
            <person name="Malmstrom R."/>
            <person name="Stieglmeier M."/>
            <person name="Klingl A."/>
            <person name="Woyke T."/>
            <person name="Ryan C.M."/>
            <person name="Banfield J.F."/>
        </authorList>
    </citation>
    <scope>NUCLEOTIDE SEQUENCE [LARGE SCALE GENOMIC DNA]</scope>
</reference>
<comment type="caution">
    <text evidence="5">The sequence shown here is derived from an EMBL/GenBank/DDBJ whole genome shotgun (WGS) entry which is preliminary data.</text>
</comment>
<organism evidence="5 6">
    <name type="scientific">Candidatus Roizmanbacteria bacterium CG10_big_fil_rev_8_21_14_0_10_39_6</name>
    <dbReference type="NCBI Taxonomy" id="1974853"/>
    <lineage>
        <taxon>Bacteria</taxon>
        <taxon>Candidatus Roizmaniibacteriota</taxon>
    </lineage>
</organism>
<gene>
    <name evidence="5" type="ORF">COU88_01650</name>
</gene>
<accession>A0A2M8KSZ5</accession>
<dbReference type="GO" id="GO:0051075">
    <property type="term" value="F:S-adenosylmethionine:tRNA ribosyltransferase-isomerase activity"/>
    <property type="evidence" value="ECO:0007669"/>
    <property type="project" value="TreeGrafter"/>
</dbReference>
<dbReference type="Proteomes" id="UP000229554">
    <property type="component" value="Unassembled WGS sequence"/>
</dbReference>
<dbReference type="EMBL" id="PFED01000069">
    <property type="protein sequence ID" value="PJE63045.1"/>
    <property type="molecule type" value="Genomic_DNA"/>
</dbReference>
<evidence type="ECO:0000256" key="3">
    <source>
        <dbReference type="ARBA" id="ARBA00022691"/>
    </source>
</evidence>
<sequence>MKPDFSSTDYILPPRYIANKPAKNRGNDKLLIYNSATDTVRHDVFYNIKSYIPKDTACILNKSSVIPARIRLKKSSGGIVEVLFLLNEELHANGQLRVMVDRKVTEGTVLSTKKNKQIGYVAKHSEKSIFTMQLTIPRQGLVALLQQEGAAPIPKYIKHSPLSRLEQIRNYQTVYARVESQLGSVAAPTAGLHFTKNILQSLKSNGVQTHYITLHVGLGTFAPLTSTQIQTKKLHEEMYSVSDAIYSSLQQAKTNNRPILAVGTTTVRTLETISHANQRSGSTDIFIYPPHSFYYPTMLLTNFHLPHTSLMLLVQAFLQHKHAQRNLVQLYNEAIVQNYRFYSFGDSMLIL</sequence>
<dbReference type="AlphaFoldDB" id="A0A2M8KSZ5"/>
<keyword evidence="3" id="KW-0949">S-adenosyl-L-methionine</keyword>
<evidence type="ECO:0000256" key="1">
    <source>
        <dbReference type="ARBA" id="ARBA00022490"/>
    </source>
</evidence>
<protein>
    <submittedName>
        <fullName evidence="5">tRNA preQ1(34) S-adenosylmethionine ribosyltransferase-isomerase QueA</fullName>
    </submittedName>
</protein>
<dbReference type="PANTHER" id="PTHR30307:SF0">
    <property type="entry name" value="S-ADENOSYLMETHIONINE:TRNA RIBOSYLTRANSFERASE-ISOMERASE"/>
    <property type="match status" value="1"/>
</dbReference>
<keyword evidence="5" id="KW-0413">Isomerase</keyword>
<keyword evidence="2 5" id="KW-0808">Transferase</keyword>
<evidence type="ECO:0000313" key="6">
    <source>
        <dbReference type="Proteomes" id="UP000229554"/>
    </source>
</evidence>